<evidence type="ECO:0000313" key="3">
    <source>
        <dbReference type="EMBL" id="GAC62180.1"/>
    </source>
</evidence>
<evidence type="ECO:0008006" key="5">
    <source>
        <dbReference type="Google" id="ProtNLM"/>
    </source>
</evidence>
<dbReference type="GO" id="GO:0016887">
    <property type="term" value="F:ATP hydrolysis activity"/>
    <property type="evidence" value="ECO:0007669"/>
    <property type="project" value="TreeGrafter"/>
</dbReference>
<dbReference type="InterPro" id="IPR025202">
    <property type="entry name" value="PLD-like_dom"/>
</dbReference>
<name>L7LM17_9ACTN</name>
<dbReference type="InterPro" id="IPR021835">
    <property type="entry name" value="DUF3427"/>
</dbReference>
<dbReference type="PANTHER" id="PTHR47962:SF7">
    <property type="entry name" value="MITOCHONDRIAL ATP-DEPENDENT HELICASE IRC3-RELATED"/>
    <property type="match status" value="1"/>
</dbReference>
<dbReference type="eggNOG" id="COG1061">
    <property type="taxonomic scope" value="Bacteria"/>
</dbReference>
<evidence type="ECO:0000259" key="1">
    <source>
        <dbReference type="PROSITE" id="PS51192"/>
    </source>
</evidence>
<gene>
    <name evidence="3" type="ORF">GSI01S_29_00680</name>
</gene>
<accession>L7LM17</accession>
<dbReference type="InterPro" id="IPR001650">
    <property type="entry name" value="Helicase_C-like"/>
</dbReference>
<dbReference type="CDD" id="cd18032">
    <property type="entry name" value="DEXHc_RE_I_III_res"/>
    <property type="match status" value="1"/>
</dbReference>
<feature type="domain" description="Helicase C-terminal" evidence="2">
    <location>
        <begin position="548"/>
        <end position="701"/>
    </location>
</feature>
<dbReference type="EMBL" id="BANU01000029">
    <property type="protein sequence ID" value="GAC62180.1"/>
    <property type="molecule type" value="Genomic_DNA"/>
</dbReference>
<evidence type="ECO:0000259" key="2">
    <source>
        <dbReference type="PROSITE" id="PS51194"/>
    </source>
</evidence>
<dbReference type="CDD" id="cd18799">
    <property type="entry name" value="SF2_C_EcoAI-like"/>
    <property type="match status" value="1"/>
</dbReference>
<dbReference type="SMART" id="SM00490">
    <property type="entry name" value="HELICc"/>
    <property type="match status" value="1"/>
</dbReference>
<dbReference type="Pfam" id="PF13091">
    <property type="entry name" value="PLDc_2"/>
    <property type="match status" value="1"/>
</dbReference>
<feature type="domain" description="Helicase ATP-binding" evidence="1">
    <location>
        <begin position="335"/>
        <end position="489"/>
    </location>
</feature>
<dbReference type="PANTHER" id="PTHR47962">
    <property type="entry name" value="ATP-DEPENDENT HELICASE LHR-RELATED-RELATED"/>
    <property type="match status" value="1"/>
</dbReference>
<comment type="caution">
    <text evidence="3">The sequence shown here is derived from an EMBL/GenBank/DDBJ whole genome shotgun (WGS) entry which is preliminary data.</text>
</comment>
<dbReference type="AlphaFoldDB" id="L7LM17"/>
<dbReference type="Pfam" id="PF11907">
    <property type="entry name" value="DUF3427"/>
    <property type="match status" value="1"/>
</dbReference>
<dbReference type="InterPro" id="IPR006935">
    <property type="entry name" value="Helicase/UvrB_N"/>
</dbReference>
<dbReference type="Pfam" id="PF00271">
    <property type="entry name" value="Helicase_C"/>
    <property type="match status" value="1"/>
</dbReference>
<sequence>MFVRNVGGGCNTVRVEEGIYEQLVTQELHAELESSGRRYETARIDAVDEPHLLARHVSDVVYRHLTAIKDRSDRLNAANDVIRRLDSESAAVEEPARQLLRVYQSEHPGLTNRSSIRPTTPLSEAALLTNASGEPSIGHELPAELASADSVDLVCAFIRWSGVRLLEAQLATLADTDKPFRVITTTYLGSTERETLDRLVRNYGAQVRVQYDNLRTRLHAKAWLFRRHSGYDTAYIGSSNLSNAAMIDGVEWNVRLSRVTTPALIDKFTSTFETYWNSDPSFESYDPDRDRDRLDDALAVASGNRSHRSLTLSTSRLEVRPYPYQQIMLEELQAERDVHGRHRNLIVAATGTGKTVLAALDYRRIAHAAEHRPRLLFVAHREEILNQALRTFQEVLTDPNFGELYVAGARPERRDHVFASVQSLSSYVTEIPANHFEVVIIDEFHHASARTYRQIVDHLQPNEMVALTATPERADGIDVRHFFDGRIASELRLWDALEAELLCPFHYFGIADGTDLSRLSWKRGGYETAELETLYTGDDARARIVLNAVRDKIVAPLNMRALGFCVSVRHAEYMARVFTEAGIPSASVSGKIRGAERTKLLASLGNRSINAIFSVDVFNEGVDIKEVDTIFMLRPTESATVFLQQLGRGLRRTESKPILTILDFVGNQREEFRWDLRLRALTGGSRRSQKQKVIDQFPTLPSGCRIVFDKTSQEIVLASLQRQLTMRWKDMVRELQSVGDITFGEFLDETELPLANLVKDGNKSWTRLRRDAGHLSASGSVLESEILKRNRAFSHVDDPVRAIAYRRLLSDTKTYSELSDRDRRLADMLIFSVWPTGGDFASLREALELLRSEPEACKELIAITDYGFENSRQQTRPLAGSLRDLPLQLHAHYQREEILAALGVASLQSKPGNFREGVKYIDDLNVDAFFVTLTKSDTGFSPTTMYRDYPISRRLFHWESQSTTTLASRTGQRYVNGTSTVLLFVRHRKVGEFGPMPYMFIGPATMADHRGERPIAVTWRLSYEMPAEFFHEAKVAAG</sequence>
<reference evidence="3 4" key="1">
    <citation type="submission" date="2012-12" db="EMBL/GenBank/DDBJ databases">
        <title>Whole genome shotgun sequence of Gordonia sihwensis NBRC 108236.</title>
        <authorList>
            <person name="Yoshida I."/>
            <person name="Hosoyama A."/>
            <person name="Tsuchikane K."/>
            <person name="Ando Y."/>
            <person name="Baba S."/>
            <person name="Ohji S."/>
            <person name="Hamada M."/>
            <person name="Tamura T."/>
            <person name="Yamazoe A."/>
            <person name="Yamazaki S."/>
            <person name="Fujita N."/>
        </authorList>
    </citation>
    <scope>NUCLEOTIDE SEQUENCE [LARGE SCALE GENOMIC DNA]</scope>
    <source>
        <strain evidence="3 4">NBRC 108236</strain>
    </source>
</reference>
<protein>
    <recommendedName>
        <fullName evidence="5">Helicase</fullName>
    </recommendedName>
</protein>
<dbReference type="Gene3D" id="3.40.50.300">
    <property type="entry name" value="P-loop containing nucleotide triphosphate hydrolases"/>
    <property type="match status" value="2"/>
</dbReference>
<dbReference type="Pfam" id="PF04851">
    <property type="entry name" value="ResIII"/>
    <property type="match status" value="1"/>
</dbReference>
<dbReference type="GO" id="GO:0003677">
    <property type="term" value="F:DNA binding"/>
    <property type="evidence" value="ECO:0007669"/>
    <property type="project" value="InterPro"/>
</dbReference>
<dbReference type="eggNOG" id="COG3886">
    <property type="taxonomic scope" value="Bacteria"/>
</dbReference>
<dbReference type="GO" id="GO:0005524">
    <property type="term" value="F:ATP binding"/>
    <property type="evidence" value="ECO:0007669"/>
    <property type="project" value="InterPro"/>
</dbReference>
<dbReference type="Gene3D" id="3.30.870.10">
    <property type="entry name" value="Endonuclease Chain A"/>
    <property type="match status" value="1"/>
</dbReference>
<dbReference type="SUPFAM" id="SSF52540">
    <property type="entry name" value="P-loop containing nucleoside triphosphate hydrolases"/>
    <property type="match status" value="1"/>
</dbReference>
<organism evidence="3 4">
    <name type="scientific">Gordonia sihwensis NBRC 108236</name>
    <dbReference type="NCBI Taxonomy" id="1223544"/>
    <lineage>
        <taxon>Bacteria</taxon>
        <taxon>Bacillati</taxon>
        <taxon>Actinomycetota</taxon>
        <taxon>Actinomycetes</taxon>
        <taxon>Mycobacteriales</taxon>
        <taxon>Gordoniaceae</taxon>
        <taxon>Gordonia</taxon>
    </lineage>
</organism>
<dbReference type="PROSITE" id="PS51192">
    <property type="entry name" value="HELICASE_ATP_BIND_1"/>
    <property type="match status" value="1"/>
</dbReference>
<dbReference type="SUPFAM" id="SSF56024">
    <property type="entry name" value="Phospholipase D/nuclease"/>
    <property type="match status" value="1"/>
</dbReference>
<evidence type="ECO:0000313" key="4">
    <source>
        <dbReference type="Proteomes" id="UP000035083"/>
    </source>
</evidence>
<dbReference type="PROSITE" id="PS51194">
    <property type="entry name" value="HELICASE_CTER"/>
    <property type="match status" value="1"/>
</dbReference>
<dbReference type="InterPro" id="IPR027417">
    <property type="entry name" value="P-loop_NTPase"/>
</dbReference>
<dbReference type="InterPro" id="IPR052511">
    <property type="entry name" value="ATP-dep_Helicase"/>
</dbReference>
<keyword evidence="4" id="KW-1185">Reference proteome</keyword>
<dbReference type="InterPro" id="IPR014001">
    <property type="entry name" value="Helicase_ATP-bd"/>
</dbReference>
<dbReference type="SMART" id="SM00487">
    <property type="entry name" value="DEXDc"/>
    <property type="match status" value="1"/>
</dbReference>
<dbReference type="Proteomes" id="UP000035083">
    <property type="component" value="Unassembled WGS sequence"/>
</dbReference>
<proteinExistence type="predicted"/>